<protein>
    <submittedName>
        <fullName evidence="1">Uncharacterized protein</fullName>
    </submittedName>
</protein>
<evidence type="ECO:0000313" key="2">
    <source>
        <dbReference type="Proteomes" id="UP000257109"/>
    </source>
</evidence>
<sequence length="152" mass="17252">MTTRDVHSRMLSMEFSDNLVHPPIDDHLLFGIDIIDELVAKHLQLEVGSAKIPNFVEVIDVIWCLGSDTDESDYDKLWEVQNLFDFEDDDIDDLAHLNLNSELVDLIDQVCKLDEEPKCSKRAEVQVAETKKSLSVKVATMFTIENDSTTKG</sequence>
<proteinExistence type="predicted"/>
<gene>
    <name evidence="1" type="ORF">CR513_44352</name>
</gene>
<accession>A0A371FBR4</accession>
<name>A0A371FBR4_MUCPR</name>
<evidence type="ECO:0000313" key="1">
    <source>
        <dbReference type="EMBL" id="RDX75736.1"/>
    </source>
</evidence>
<dbReference type="AlphaFoldDB" id="A0A371FBR4"/>
<organism evidence="1 2">
    <name type="scientific">Mucuna pruriens</name>
    <name type="common">Velvet bean</name>
    <name type="synonym">Dolichos pruriens</name>
    <dbReference type="NCBI Taxonomy" id="157652"/>
    <lineage>
        <taxon>Eukaryota</taxon>
        <taxon>Viridiplantae</taxon>
        <taxon>Streptophyta</taxon>
        <taxon>Embryophyta</taxon>
        <taxon>Tracheophyta</taxon>
        <taxon>Spermatophyta</taxon>
        <taxon>Magnoliopsida</taxon>
        <taxon>eudicotyledons</taxon>
        <taxon>Gunneridae</taxon>
        <taxon>Pentapetalae</taxon>
        <taxon>rosids</taxon>
        <taxon>fabids</taxon>
        <taxon>Fabales</taxon>
        <taxon>Fabaceae</taxon>
        <taxon>Papilionoideae</taxon>
        <taxon>50 kb inversion clade</taxon>
        <taxon>NPAAA clade</taxon>
        <taxon>indigoferoid/millettioid clade</taxon>
        <taxon>Phaseoleae</taxon>
        <taxon>Mucuna</taxon>
    </lineage>
</organism>
<keyword evidence="2" id="KW-1185">Reference proteome</keyword>
<reference evidence="1" key="1">
    <citation type="submission" date="2018-05" db="EMBL/GenBank/DDBJ databases">
        <title>Draft genome of Mucuna pruriens seed.</title>
        <authorList>
            <person name="Nnadi N.E."/>
            <person name="Vos R."/>
            <person name="Hasami M.H."/>
            <person name="Devisetty U.K."/>
            <person name="Aguiy J.C."/>
        </authorList>
    </citation>
    <scope>NUCLEOTIDE SEQUENCE [LARGE SCALE GENOMIC DNA]</scope>
    <source>
        <strain evidence="1">JCA_2017</strain>
    </source>
</reference>
<feature type="non-terminal residue" evidence="1">
    <location>
        <position position="1"/>
    </location>
</feature>
<dbReference type="Proteomes" id="UP000257109">
    <property type="component" value="Unassembled WGS sequence"/>
</dbReference>
<comment type="caution">
    <text evidence="1">The sequence shown here is derived from an EMBL/GenBank/DDBJ whole genome shotgun (WGS) entry which is preliminary data.</text>
</comment>
<dbReference type="EMBL" id="QJKJ01009740">
    <property type="protein sequence ID" value="RDX75736.1"/>
    <property type="molecule type" value="Genomic_DNA"/>
</dbReference>